<proteinExistence type="predicted"/>
<dbReference type="SUPFAM" id="SSF49464">
    <property type="entry name" value="Carboxypeptidase regulatory domain-like"/>
    <property type="match status" value="1"/>
</dbReference>
<reference evidence="1" key="2">
    <citation type="submission" date="2022-09" db="EMBL/GenBank/DDBJ databases">
        <title>Biosynthetic gene clusters of Dactylosporangioum fulvum.</title>
        <authorList>
            <person name="Caradec T."/>
        </authorList>
    </citation>
    <scope>NUCLEOTIDE SEQUENCE</scope>
    <source>
        <strain evidence="1">NRRL B-16292</strain>
    </source>
</reference>
<keyword evidence="2" id="KW-1185">Reference proteome</keyword>
<name>A0ABY5VTN7_9ACTN</name>
<dbReference type="Gene3D" id="2.60.40.1120">
    <property type="entry name" value="Carboxypeptidase-like, regulatory domain"/>
    <property type="match status" value="1"/>
</dbReference>
<reference evidence="1" key="1">
    <citation type="submission" date="2021-04" db="EMBL/GenBank/DDBJ databases">
        <authorList>
            <person name="Hartkoorn R.C."/>
            <person name="Beaudoing E."/>
            <person name="Hot D."/>
        </authorList>
    </citation>
    <scope>NUCLEOTIDE SEQUENCE</scope>
    <source>
        <strain evidence="1">NRRL B-16292</strain>
    </source>
</reference>
<dbReference type="RefSeq" id="WP_259858275.1">
    <property type="nucleotide sequence ID" value="NZ_BAAAST010000110.1"/>
</dbReference>
<accession>A0ABY5VTN7</accession>
<dbReference type="Pfam" id="PF13620">
    <property type="entry name" value="CarboxypepD_reg"/>
    <property type="match status" value="1"/>
</dbReference>
<evidence type="ECO:0000313" key="1">
    <source>
        <dbReference type="EMBL" id="UWP80514.1"/>
    </source>
</evidence>
<dbReference type="Proteomes" id="UP001059617">
    <property type="component" value="Chromosome"/>
</dbReference>
<dbReference type="InterPro" id="IPR008969">
    <property type="entry name" value="CarboxyPept-like_regulatory"/>
</dbReference>
<dbReference type="EMBL" id="CP073720">
    <property type="protein sequence ID" value="UWP80514.1"/>
    <property type="molecule type" value="Genomic_DNA"/>
</dbReference>
<protein>
    <submittedName>
        <fullName evidence="1">Carboxypeptidase-like regulatory domain-containing protein</fullName>
    </submittedName>
</protein>
<sequence>MTMSCGSWVSSWAAVRARSISGATVDAGGGRTGTTDAAGYYRITAPVGVCTLTVSKAGYTTKVRTAVEVSILGATPLPFRLS</sequence>
<evidence type="ECO:0000313" key="2">
    <source>
        <dbReference type="Proteomes" id="UP001059617"/>
    </source>
</evidence>
<gene>
    <name evidence="1" type="ORF">Dfulv_35890</name>
</gene>
<organism evidence="1 2">
    <name type="scientific">Dactylosporangium fulvum</name>
    <dbReference type="NCBI Taxonomy" id="53359"/>
    <lineage>
        <taxon>Bacteria</taxon>
        <taxon>Bacillati</taxon>
        <taxon>Actinomycetota</taxon>
        <taxon>Actinomycetes</taxon>
        <taxon>Micromonosporales</taxon>
        <taxon>Micromonosporaceae</taxon>
        <taxon>Dactylosporangium</taxon>
    </lineage>
</organism>